<dbReference type="InterPro" id="IPR002675">
    <property type="entry name" value="Ribosomal_eL38"/>
</dbReference>
<dbReference type="InterPro" id="IPR038464">
    <property type="entry name" value="Ribosomal_eL38_sf"/>
</dbReference>
<evidence type="ECO:0000313" key="6">
    <source>
        <dbReference type="Proteomes" id="UP001470230"/>
    </source>
</evidence>
<gene>
    <name evidence="5" type="ORF">M9Y10_012029</name>
</gene>
<evidence type="ECO:0000313" key="5">
    <source>
        <dbReference type="EMBL" id="KAK8860365.1"/>
    </source>
</evidence>
<dbReference type="GO" id="GO:0005840">
    <property type="term" value="C:ribosome"/>
    <property type="evidence" value="ECO:0007669"/>
    <property type="project" value="UniProtKB-KW"/>
</dbReference>
<evidence type="ECO:0000256" key="4">
    <source>
        <dbReference type="RuleBase" id="RU003445"/>
    </source>
</evidence>
<dbReference type="PANTHER" id="PTHR10965:SF0">
    <property type="entry name" value="LARGE RIBOSOMAL SUBUNIT PROTEIN EL38"/>
    <property type="match status" value="1"/>
</dbReference>
<keyword evidence="2 4" id="KW-0689">Ribosomal protein</keyword>
<dbReference type="Pfam" id="PF01781">
    <property type="entry name" value="Ribosomal_L38e"/>
    <property type="match status" value="1"/>
</dbReference>
<comment type="caution">
    <text evidence="5">The sequence shown here is derived from an EMBL/GenBank/DDBJ whole genome shotgun (WGS) entry which is preliminary data.</text>
</comment>
<sequence>MVRPFYRMPKSVAQPKKFLELVNRPDAKWVKIKKVSEEVTKFKLRTSKYLYTLTIKQPKFTQLVTESIPQGLEVIYLDKRE</sequence>
<evidence type="ECO:0000256" key="1">
    <source>
        <dbReference type="ARBA" id="ARBA00007803"/>
    </source>
</evidence>
<dbReference type="PANTHER" id="PTHR10965">
    <property type="entry name" value="60S RIBOSOMAL PROTEIN L38"/>
    <property type="match status" value="1"/>
</dbReference>
<keyword evidence="6" id="KW-1185">Reference proteome</keyword>
<name>A0ABR2IBJ2_9EUKA</name>
<dbReference type="Proteomes" id="UP001470230">
    <property type="component" value="Unassembled WGS sequence"/>
</dbReference>
<proteinExistence type="inferred from homology"/>
<reference evidence="5 6" key="1">
    <citation type="submission" date="2024-04" db="EMBL/GenBank/DDBJ databases">
        <title>Tritrichomonas musculus Genome.</title>
        <authorList>
            <person name="Alves-Ferreira E."/>
            <person name="Grigg M."/>
            <person name="Lorenzi H."/>
            <person name="Galac M."/>
        </authorList>
    </citation>
    <scope>NUCLEOTIDE SEQUENCE [LARGE SCALE GENOMIC DNA]</scope>
    <source>
        <strain evidence="5 6">EAF2021</strain>
    </source>
</reference>
<dbReference type="EMBL" id="JAPFFF010000018">
    <property type="protein sequence ID" value="KAK8860365.1"/>
    <property type="molecule type" value="Genomic_DNA"/>
</dbReference>
<dbReference type="Gene3D" id="3.30.720.90">
    <property type="match status" value="1"/>
</dbReference>
<accession>A0ABR2IBJ2</accession>
<protein>
    <submittedName>
        <fullName evidence="5">60S ribosomal protein L38</fullName>
    </submittedName>
</protein>
<keyword evidence="3 4" id="KW-0687">Ribonucleoprotein</keyword>
<evidence type="ECO:0000256" key="3">
    <source>
        <dbReference type="ARBA" id="ARBA00023274"/>
    </source>
</evidence>
<evidence type="ECO:0000256" key="2">
    <source>
        <dbReference type="ARBA" id="ARBA00022980"/>
    </source>
</evidence>
<organism evidence="5 6">
    <name type="scientific">Tritrichomonas musculus</name>
    <dbReference type="NCBI Taxonomy" id="1915356"/>
    <lineage>
        <taxon>Eukaryota</taxon>
        <taxon>Metamonada</taxon>
        <taxon>Parabasalia</taxon>
        <taxon>Tritrichomonadida</taxon>
        <taxon>Tritrichomonadidae</taxon>
        <taxon>Tritrichomonas</taxon>
    </lineage>
</organism>
<comment type="similarity">
    <text evidence="1 4">Belongs to the eukaryotic ribosomal protein eL38 family.</text>
</comment>